<sequence length="70" mass="7262">MKPSGAVLSTPQPAAAAAANDNGGNKLGIRETGTWYYDNENDDDCNLPPIEQLLYHATEGGLCSGGPPSE</sequence>
<dbReference type="AlphaFoldDB" id="A0A1L7XVG4"/>
<feature type="region of interest" description="Disordered" evidence="1">
    <location>
        <begin position="1"/>
        <end position="27"/>
    </location>
</feature>
<evidence type="ECO:0000313" key="2">
    <source>
        <dbReference type="EMBL" id="CZR69042.1"/>
    </source>
</evidence>
<protein>
    <submittedName>
        <fullName evidence="2">Uncharacterized protein</fullName>
    </submittedName>
</protein>
<organism evidence="2 3">
    <name type="scientific">Phialocephala subalpina</name>
    <dbReference type="NCBI Taxonomy" id="576137"/>
    <lineage>
        <taxon>Eukaryota</taxon>
        <taxon>Fungi</taxon>
        <taxon>Dikarya</taxon>
        <taxon>Ascomycota</taxon>
        <taxon>Pezizomycotina</taxon>
        <taxon>Leotiomycetes</taxon>
        <taxon>Helotiales</taxon>
        <taxon>Mollisiaceae</taxon>
        <taxon>Phialocephala</taxon>
        <taxon>Phialocephala fortinii species complex</taxon>
    </lineage>
</organism>
<proteinExistence type="predicted"/>
<evidence type="ECO:0000313" key="3">
    <source>
        <dbReference type="Proteomes" id="UP000184330"/>
    </source>
</evidence>
<dbReference type="Proteomes" id="UP000184330">
    <property type="component" value="Unassembled WGS sequence"/>
</dbReference>
<dbReference type="EMBL" id="FJOG01000064">
    <property type="protein sequence ID" value="CZR69042.1"/>
    <property type="molecule type" value="Genomic_DNA"/>
</dbReference>
<evidence type="ECO:0000256" key="1">
    <source>
        <dbReference type="SAM" id="MobiDB-lite"/>
    </source>
</evidence>
<accession>A0A1L7XVG4</accession>
<reference evidence="2 3" key="1">
    <citation type="submission" date="2016-03" db="EMBL/GenBank/DDBJ databases">
        <authorList>
            <person name="Ploux O."/>
        </authorList>
    </citation>
    <scope>NUCLEOTIDE SEQUENCE [LARGE SCALE GENOMIC DNA]</scope>
    <source>
        <strain evidence="2 3">UAMH 11012</strain>
    </source>
</reference>
<gene>
    <name evidence="2" type="ORF">PAC_18943</name>
</gene>
<keyword evidence="3" id="KW-1185">Reference proteome</keyword>
<name>A0A1L7XVG4_9HELO</name>